<dbReference type="OrthoDB" id="3353560at2"/>
<dbReference type="AlphaFoldDB" id="A0A1H1CP41"/>
<protein>
    <submittedName>
        <fullName evidence="8">Vitamin K-dependent gamma-carboxylase</fullName>
    </submittedName>
</protein>
<evidence type="ECO:0000256" key="4">
    <source>
        <dbReference type="ARBA" id="ARBA00023136"/>
    </source>
</evidence>
<sequence>MAALNRWFFGPVPLARIAIFRIAAYLFIPLDLLVLRPLGAHHASATALYQPLVVAELLHLPRPTPTLIAVVTWTLIPLALTAAALAPSGRWQRVLGTAIFLLYFEQLIISFSFGKVDHDRIAYLVALAVLPTVAGARLRSEETAESAAWALRCVQIAVVATYFLSVFAKLRFGGIEWVNSATLVRAVMRRGTGVGRLLLDYPWMLHWAQWGIVIMELGSPVILFLRGRWRYVAVGVLAAFHLTVYVVISIMFWPHVLCLLFAFLPTERLVRRDAEKAPHAVAETADATPGAEAAESAAPAPVGGQGARRSAAGEAVPVGGDEPVHAVGQPPEGRNAQDEPQR</sequence>
<feature type="transmembrane region" description="Helical" evidence="6">
    <location>
        <begin position="94"/>
        <end position="114"/>
    </location>
</feature>
<feature type="transmembrane region" description="Helical" evidence="6">
    <location>
        <begin position="232"/>
        <end position="253"/>
    </location>
</feature>
<dbReference type="InterPro" id="IPR011020">
    <property type="entry name" value="HTTM-like"/>
</dbReference>
<dbReference type="SMART" id="SM00752">
    <property type="entry name" value="HTTM"/>
    <property type="match status" value="1"/>
</dbReference>
<accession>A0A1H1CP41</accession>
<feature type="transmembrane region" description="Helical" evidence="6">
    <location>
        <begin position="120"/>
        <end position="138"/>
    </location>
</feature>
<keyword evidence="4 6" id="KW-0472">Membrane</keyword>
<keyword evidence="3 6" id="KW-1133">Transmembrane helix</keyword>
<evidence type="ECO:0000256" key="5">
    <source>
        <dbReference type="SAM" id="MobiDB-lite"/>
    </source>
</evidence>
<gene>
    <name evidence="8" type="ORF">SAMN04489764_1574</name>
</gene>
<evidence type="ECO:0000259" key="7">
    <source>
        <dbReference type="SMART" id="SM00752"/>
    </source>
</evidence>
<evidence type="ECO:0000313" key="8">
    <source>
        <dbReference type="EMBL" id="SDQ65983.1"/>
    </source>
</evidence>
<evidence type="ECO:0000256" key="2">
    <source>
        <dbReference type="ARBA" id="ARBA00022692"/>
    </source>
</evidence>
<feature type="domain" description="HTTM-like" evidence="7">
    <location>
        <begin position="9"/>
        <end position="268"/>
    </location>
</feature>
<evidence type="ECO:0000256" key="1">
    <source>
        <dbReference type="ARBA" id="ARBA00004127"/>
    </source>
</evidence>
<feature type="transmembrane region" description="Helical" evidence="6">
    <location>
        <begin position="207"/>
        <end position="225"/>
    </location>
</feature>
<keyword evidence="2 6" id="KW-0812">Transmembrane</keyword>
<feature type="transmembrane region" description="Helical" evidence="6">
    <location>
        <begin position="7"/>
        <end position="28"/>
    </location>
</feature>
<proteinExistence type="predicted"/>
<name>A0A1H1CP41_9ACTN</name>
<feature type="region of interest" description="Disordered" evidence="5">
    <location>
        <begin position="280"/>
        <end position="342"/>
    </location>
</feature>
<evidence type="ECO:0000256" key="6">
    <source>
        <dbReference type="SAM" id="Phobius"/>
    </source>
</evidence>
<evidence type="ECO:0000313" key="9">
    <source>
        <dbReference type="Proteomes" id="UP000217103"/>
    </source>
</evidence>
<evidence type="ECO:0000256" key="3">
    <source>
        <dbReference type="ARBA" id="ARBA00022989"/>
    </source>
</evidence>
<organism evidence="8 9">
    <name type="scientific">Thermostaphylospora chromogena</name>
    <dbReference type="NCBI Taxonomy" id="35622"/>
    <lineage>
        <taxon>Bacteria</taxon>
        <taxon>Bacillati</taxon>
        <taxon>Actinomycetota</taxon>
        <taxon>Actinomycetes</taxon>
        <taxon>Streptosporangiales</taxon>
        <taxon>Thermomonosporaceae</taxon>
        <taxon>Thermostaphylospora</taxon>
    </lineage>
</organism>
<reference evidence="8 9" key="1">
    <citation type="submission" date="2016-10" db="EMBL/GenBank/DDBJ databases">
        <authorList>
            <person name="de Groot N.N."/>
        </authorList>
    </citation>
    <scope>NUCLEOTIDE SEQUENCE [LARGE SCALE GENOMIC DNA]</scope>
    <source>
        <strain evidence="8 9">DSM 43794</strain>
    </source>
</reference>
<comment type="subcellular location">
    <subcellularLocation>
        <location evidence="1">Endomembrane system</location>
        <topology evidence="1">Multi-pass membrane protein</topology>
    </subcellularLocation>
</comment>
<feature type="transmembrane region" description="Helical" evidence="6">
    <location>
        <begin position="67"/>
        <end position="87"/>
    </location>
</feature>
<dbReference type="STRING" id="35622.SAMN04489764_1574"/>
<dbReference type="GO" id="GO:0012505">
    <property type="term" value="C:endomembrane system"/>
    <property type="evidence" value="ECO:0007669"/>
    <property type="project" value="UniProtKB-SubCell"/>
</dbReference>
<dbReference type="EMBL" id="FNKK01000002">
    <property type="protein sequence ID" value="SDQ65983.1"/>
    <property type="molecule type" value="Genomic_DNA"/>
</dbReference>
<keyword evidence="9" id="KW-1185">Reference proteome</keyword>
<feature type="compositionally biased region" description="Low complexity" evidence="5">
    <location>
        <begin position="282"/>
        <end position="302"/>
    </location>
</feature>
<feature type="transmembrane region" description="Helical" evidence="6">
    <location>
        <begin position="150"/>
        <end position="168"/>
    </location>
</feature>
<dbReference type="Proteomes" id="UP000217103">
    <property type="component" value="Unassembled WGS sequence"/>
</dbReference>